<dbReference type="Proteomes" id="UP000030588">
    <property type="component" value="Unassembled WGS sequence"/>
</dbReference>
<dbReference type="Pfam" id="PF09911">
    <property type="entry name" value="DUF2140"/>
    <property type="match status" value="1"/>
</dbReference>
<feature type="transmembrane region" description="Helical" evidence="1">
    <location>
        <begin position="6"/>
        <end position="29"/>
    </location>
</feature>
<name>A0A0A6VEQ1_9BACI</name>
<proteinExistence type="predicted"/>
<evidence type="ECO:0000313" key="3">
    <source>
        <dbReference type="EMBL" id="NEY20368.1"/>
    </source>
</evidence>
<dbReference type="Proteomes" id="UP000476934">
    <property type="component" value="Unassembled WGS sequence"/>
</dbReference>
<dbReference type="EMBL" id="JAAIWK010000015">
    <property type="protein sequence ID" value="NEY20368.1"/>
    <property type="molecule type" value="Genomic_DNA"/>
</dbReference>
<reference evidence="2 4" key="1">
    <citation type="submission" date="2014-10" db="EMBL/GenBank/DDBJ databases">
        <title>Draft genome of phytase producing Bacillus ginsengihumi strain M2.11.</title>
        <authorList>
            <person name="Toymentseva A."/>
            <person name="Boulygina E.A."/>
            <person name="Kazakov S.V."/>
            <person name="Kayumov I."/>
            <person name="Suleimanova A.D."/>
            <person name="Mardanova A.M."/>
            <person name="Maria S.N."/>
            <person name="Sergey M.Y."/>
            <person name="Sharipova M.R."/>
        </authorList>
    </citation>
    <scope>NUCLEOTIDE SEQUENCE [LARGE SCALE GENOMIC DNA]</scope>
    <source>
        <strain evidence="2 4">M2.11</strain>
    </source>
</reference>
<dbReference type="STRING" id="363870.NG54_05395"/>
<keyword evidence="1" id="KW-0472">Membrane</keyword>
<protein>
    <submittedName>
        <fullName evidence="3">YpmS family protein</fullName>
    </submittedName>
</protein>
<dbReference type="RefSeq" id="WP_025728279.1">
    <property type="nucleotide sequence ID" value="NZ_JAAIWK010000015.1"/>
</dbReference>
<evidence type="ECO:0000313" key="5">
    <source>
        <dbReference type="Proteomes" id="UP000476934"/>
    </source>
</evidence>
<dbReference type="InterPro" id="IPR018672">
    <property type="entry name" value="DUF2140"/>
</dbReference>
<sequence length="188" mass="21876">MKKNPWKLAFLSLLTIVVVIVLVLSYFLFAPSSEQSIPKEAKKQHDIEFHVKTDKADLNGMINRYLKQENFNGEVYLNKDVELYGTVDVFSEKMHYKMTFTPKALKNGDLLLKQKSVTLGKIHLPVSYILRFIDTTQHLPDWVIIKPSDKLLYIQLQKMKLDSDAKVEVNQFDLAHNNILFTLYFPNK</sequence>
<keyword evidence="1" id="KW-0812">Transmembrane</keyword>
<keyword evidence="5" id="KW-1185">Reference proteome</keyword>
<dbReference type="OrthoDB" id="2412610at2"/>
<dbReference type="AlphaFoldDB" id="A0A0A6VEQ1"/>
<dbReference type="EMBL" id="JRUN01000011">
    <property type="protein sequence ID" value="KHD86056.1"/>
    <property type="molecule type" value="Genomic_DNA"/>
</dbReference>
<reference evidence="3 5" key="2">
    <citation type="submission" date="2020-02" db="EMBL/GenBank/DDBJ databases">
        <authorList>
            <person name="Feng H."/>
        </authorList>
    </citation>
    <scope>NUCLEOTIDE SEQUENCE [LARGE SCALE GENOMIC DNA]</scope>
    <source>
        <strain evidence="3 5">Gsoil 114</strain>
    </source>
</reference>
<evidence type="ECO:0000313" key="2">
    <source>
        <dbReference type="EMBL" id="KHD86056.1"/>
    </source>
</evidence>
<evidence type="ECO:0000256" key="1">
    <source>
        <dbReference type="SAM" id="Phobius"/>
    </source>
</evidence>
<gene>
    <name evidence="3" type="ORF">G4D61_10410</name>
    <name evidence="2" type="ORF">NG54_05395</name>
</gene>
<accession>A0A0A6VEQ1</accession>
<organism evidence="2 4">
    <name type="scientific">Heyndrickxia ginsengihumi</name>
    <dbReference type="NCBI Taxonomy" id="363870"/>
    <lineage>
        <taxon>Bacteria</taxon>
        <taxon>Bacillati</taxon>
        <taxon>Bacillota</taxon>
        <taxon>Bacilli</taxon>
        <taxon>Bacillales</taxon>
        <taxon>Bacillaceae</taxon>
        <taxon>Heyndrickxia</taxon>
    </lineage>
</organism>
<keyword evidence="1" id="KW-1133">Transmembrane helix</keyword>
<reference evidence="3 5" key="3">
    <citation type="submission" date="2020-03" db="EMBL/GenBank/DDBJ databases">
        <title>Bacillus aquiflavi sp. nov., isolated from yellow water of strong flavor Chinese baijiu in Yibin region of China.</title>
        <authorList>
            <person name="Xie J."/>
        </authorList>
    </citation>
    <scope>NUCLEOTIDE SEQUENCE [LARGE SCALE GENOMIC DNA]</scope>
    <source>
        <strain evidence="3 5">Gsoil 114</strain>
    </source>
</reference>
<evidence type="ECO:0000313" key="4">
    <source>
        <dbReference type="Proteomes" id="UP000030588"/>
    </source>
</evidence>
<comment type="caution">
    <text evidence="2">The sequence shown here is derived from an EMBL/GenBank/DDBJ whole genome shotgun (WGS) entry which is preliminary data.</text>
</comment>